<feature type="chain" id="PRO_5042100435" evidence="1">
    <location>
        <begin position="21"/>
        <end position="148"/>
    </location>
</feature>
<dbReference type="AlphaFoldDB" id="A0AAD7J3W2"/>
<dbReference type="Proteomes" id="UP001215598">
    <property type="component" value="Unassembled WGS sequence"/>
</dbReference>
<dbReference type="EMBL" id="JARKIB010000047">
    <property type="protein sequence ID" value="KAJ7756213.1"/>
    <property type="molecule type" value="Genomic_DNA"/>
</dbReference>
<evidence type="ECO:0000313" key="3">
    <source>
        <dbReference type="Proteomes" id="UP001215598"/>
    </source>
</evidence>
<organism evidence="2 3">
    <name type="scientific">Mycena metata</name>
    <dbReference type="NCBI Taxonomy" id="1033252"/>
    <lineage>
        <taxon>Eukaryota</taxon>
        <taxon>Fungi</taxon>
        <taxon>Dikarya</taxon>
        <taxon>Basidiomycota</taxon>
        <taxon>Agaricomycotina</taxon>
        <taxon>Agaricomycetes</taxon>
        <taxon>Agaricomycetidae</taxon>
        <taxon>Agaricales</taxon>
        <taxon>Marasmiineae</taxon>
        <taxon>Mycenaceae</taxon>
        <taxon>Mycena</taxon>
    </lineage>
</organism>
<protein>
    <submittedName>
        <fullName evidence="2">Uncharacterized protein</fullName>
    </submittedName>
</protein>
<gene>
    <name evidence="2" type="ORF">B0H16DRAFT_695135</name>
</gene>
<keyword evidence="3" id="KW-1185">Reference proteome</keyword>
<evidence type="ECO:0000256" key="1">
    <source>
        <dbReference type="SAM" id="SignalP"/>
    </source>
</evidence>
<feature type="signal peptide" evidence="1">
    <location>
        <begin position="1"/>
        <end position="20"/>
    </location>
</feature>
<keyword evidence="1" id="KW-0732">Signal</keyword>
<accession>A0AAD7J3W2</accession>
<comment type="caution">
    <text evidence="2">The sequence shown here is derived from an EMBL/GenBank/DDBJ whole genome shotgun (WGS) entry which is preliminary data.</text>
</comment>
<evidence type="ECO:0000313" key="2">
    <source>
        <dbReference type="EMBL" id="KAJ7756213.1"/>
    </source>
</evidence>
<sequence>MCVKGTTFFGSLMIMGLAASRPHQPHRNPSFISWWFAPPPPFLCHNRSTYPNQIIACSPCSVSFASSSSSWLCTRASALADRGDVAKGLGLCTVGFTMLLHVYLAAVIHRLGNRPNLPGGISEWTEGSGAGCARLLPTRITGCWCSIF</sequence>
<name>A0AAD7J3W2_9AGAR</name>
<proteinExistence type="predicted"/>
<reference evidence="2" key="1">
    <citation type="submission" date="2023-03" db="EMBL/GenBank/DDBJ databases">
        <title>Massive genome expansion in bonnet fungi (Mycena s.s.) driven by repeated elements and novel gene families across ecological guilds.</title>
        <authorList>
            <consortium name="Lawrence Berkeley National Laboratory"/>
            <person name="Harder C.B."/>
            <person name="Miyauchi S."/>
            <person name="Viragh M."/>
            <person name="Kuo A."/>
            <person name="Thoen E."/>
            <person name="Andreopoulos B."/>
            <person name="Lu D."/>
            <person name="Skrede I."/>
            <person name="Drula E."/>
            <person name="Henrissat B."/>
            <person name="Morin E."/>
            <person name="Kohler A."/>
            <person name="Barry K."/>
            <person name="LaButti K."/>
            <person name="Morin E."/>
            <person name="Salamov A."/>
            <person name="Lipzen A."/>
            <person name="Mereny Z."/>
            <person name="Hegedus B."/>
            <person name="Baldrian P."/>
            <person name="Stursova M."/>
            <person name="Weitz H."/>
            <person name="Taylor A."/>
            <person name="Grigoriev I.V."/>
            <person name="Nagy L.G."/>
            <person name="Martin F."/>
            <person name="Kauserud H."/>
        </authorList>
    </citation>
    <scope>NUCLEOTIDE SEQUENCE</scope>
    <source>
        <strain evidence="2">CBHHK182m</strain>
    </source>
</reference>